<accession>A0A371IY48</accession>
<dbReference type="InterPro" id="IPR027417">
    <property type="entry name" value="P-loop_NTPase"/>
</dbReference>
<sequence length="570" mass="67557">MYLCREDVFSNMMEVIESLMSNVNRIKDEIKYSSENRSEELLNFIEKEILKTKESINELKNPFLLFVVGSGNYGKSTLINALLKDNLIDTTDLPNTWKLDIFIKSQREKLEINYINDEKKILNLQSGKRMLKEEEDKYKQSKKQVSRELKVYKKNTPNLDSMKEYKESLEEKYLYKSNVSQVKYYIKNDTILNDFVIVDTPGLNQNLVKGTIDRMKEYYRRSDGVIWIVDAQNIVSKVNNDIIDEISMLDSTQITRKNMIAVINKMDIIRKNKHEDIKKIKDTVDEIYKDKFADIIFISAKEAINGILKNDNSMIEESNIKELYKSIDKNFKEVSEINQIDSKYTNLHIMKNNIKDSITSYKRNLYNDISRYNEAEYELNKSLNNIKYTAIQILNNIQYDEYIDDINLYLLKNKVKEVETILYSSIEKTYKNLYTISNFSQIEEKDMLDINLYFTKSKNLIIDYKEQQILREYQYKNSNQIESLLNKFNEKKSKNTNEYEVIKRKIYSKKIDALKKEIESAIEDTLIAIEKSINNTRDKTFESKYLHNKQIKEHLKYINNIENILNDMGC</sequence>
<dbReference type="GO" id="GO:0005525">
    <property type="term" value="F:GTP binding"/>
    <property type="evidence" value="ECO:0007669"/>
    <property type="project" value="InterPro"/>
</dbReference>
<keyword evidence="4" id="KW-1185">Reference proteome</keyword>
<dbReference type="SUPFAM" id="SSF52540">
    <property type="entry name" value="P-loop containing nucleoside triphosphate hydrolases"/>
    <property type="match status" value="1"/>
</dbReference>
<evidence type="ECO:0000259" key="2">
    <source>
        <dbReference type="Pfam" id="PF00350"/>
    </source>
</evidence>
<evidence type="ECO:0000313" key="4">
    <source>
        <dbReference type="Proteomes" id="UP000215694"/>
    </source>
</evidence>
<feature type="coiled-coil region" evidence="1">
    <location>
        <begin position="124"/>
        <end position="155"/>
    </location>
</feature>
<evidence type="ECO:0000313" key="3">
    <source>
        <dbReference type="EMBL" id="RDY25412.1"/>
    </source>
</evidence>
<dbReference type="GO" id="GO:0000028">
    <property type="term" value="P:ribosomal small subunit assembly"/>
    <property type="evidence" value="ECO:0007669"/>
    <property type="project" value="TreeGrafter"/>
</dbReference>
<comment type="caution">
    <text evidence="3">The sequence shown here is derived from an EMBL/GenBank/DDBJ whole genome shotgun (WGS) entry which is preliminary data.</text>
</comment>
<dbReference type="Gene3D" id="3.40.50.300">
    <property type="entry name" value="P-loop containing nucleotide triphosphate hydrolases"/>
    <property type="match status" value="2"/>
</dbReference>
<dbReference type="GO" id="GO:0019843">
    <property type="term" value="F:rRNA binding"/>
    <property type="evidence" value="ECO:0007669"/>
    <property type="project" value="TreeGrafter"/>
</dbReference>
<dbReference type="OrthoDB" id="9816479at2"/>
<dbReference type="Proteomes" id="UP000215694">
    <property type="component" value="Unassembled WGS sequence"/>
</dbReference>
<dbReference type="AlphaFoldDB" id="A0A371IY48"/>
<dbReference type="PANTHER" id="PTHR42698:SF2">
    <property type="entry name" value="GTPASE ERA-LIKE, CHLOROPLASTIC"/>
    <property type="match status" value="1"/>
</dbReference>
<evidence type="ECO:0000256" key="1">
    <source>
        <dbReference type="SAM" id="Coils"/>
    </source>
</evidence>
<dbReference type="RefSeq" id="WP_094366991.1">
    <property type="nucleotide sequence ID" value="NZ_NOJY02000075.1"/>
</dbReference>
<dbReference type="InterPro" id="IPR005662">
    <property type="entry name" value="GTPase_Era-like"/>
</dbReference>
<reference evidence="3 4" key="1">
    <citation type="journal article" date="2017" name="Genome Announc.">
        <title>Draft Genome Sequence of Romboutsia weinsteinii sp. nov. Strain CCRI-19649(T) Isolated from Surface Water.</title>
        <authorList>
            <person name="Maheux A.F."/>
            <person name="Boudreau D.K."/>
            <person name="Berube E."/>
            <person name="Boissinot M."/>
            <person name="Cantin P."/>
            <person name="Raymond F."/>
            <person name="Corbeil J."/>
            <person name="Omar R.F."/>
            <person name="Bergeron M.G."/>
        </authorList>
    </citation>
    <scope>NUCLEOTIDE SEQUENCE [LARGE SCALE GENOMIC DNA]</scope>
    <source>
        <strain evidence="3 4">CCRI-19649</strain>
    </source>
</reference>
<dbReference type="PANTHER" id="PTHR42698">
    <property type="entry name" value="GTPASE ERA"/>
    <property type="match status" value="1"/>
</dbReference>
<dbReference type="GO" id="GO:0043024">
    <property type="term" value="F:ribosomal small subunit binding"/>
    <property type="evidence" value="ECO:0007669"/>
    <property type="project" value="TreeGrafter"/>
</dbReference>
<dbReference type="InterPro" id="IPR045063">
    <property type="entry name" value="Dynamin_N"/>
</dbReference>
<dbReference type="Pfam" id="PF00350">
    <property type="entry name" value="Dynamin_N"/>
    <property type="match status" value="1"/>
</dbReference>
<keyword evidence="1" id="KW-0175">Coiled coil</keyword>
<feature type="domain" description="Dynamin N-terminal" evidence="2">
    <location>
        <begin position="66"/>
        <end position="265"/>
    </location>
</feature>
<protein>
    <recommendedName>
        <fullName evidence="2">Dynamin N-terminal domain-containing protein</fullName>
    </recommendedName>
</protein>
<name>A0A371IY48_9FIRM</name>
<organism evidence="3 4">
    <name type="scientific">Romboutsia weinsteinii</name>
    <dbReference type="NCBI Taxonomy" id="2020949"/>
    <lineage>
        <taxon>Bacteria</taxon>
        <taxon>Bacillati</taxon>
        <taxon>Bacillota</taxon>
        <taxon>Clostridia</taxon>
        <taxon>Peptostreptococcales</taxon>
        <taxon>Peptostreptococcaceae</taxon>
        <taxon>Romboutsia</taxon>
    </lineage>
</organism>
<dbReference type="EMBL" id="NOJY02000075">
    <property type="protein sequence ID" value="RDY25412.1"/>
    <property type="molecule type" value="Genomic_DNA"/>
</dbReference>
<proteinExistence type="predicted"/>
<gene>
    <name evidence="3" type="ORF">CHL78_018375</name>
</gene>